<dbReference type="AlphaFoldDB" id="A0A645AG96"/>
<gene>
    <name evidence="2" type="ORF">SDC9_98790</name>
</gene>
<proteinExistence type="predicted"/>
<accession>A0A645AG96</accession>
<keyword evidence="1" id="KW-1133">Transmembrane helix</keyword>
<feature type="transmembrane region" description="Helical" evidence="1">
    <location>
        <begin position="85"/>
        <end position="106"/>
    </location>
</feature>
<reference evidence="2" key="1">
    <citation type="submission" date="2019-08" db="EMBL/GenBank/DDBJ databases">
        <authorList>
            <person name="Kucharzyk K."/>
            <person name="Murdoch R.W."/>
            <person name="Higgins S."/>
            <person name="Loffler F."/>
        </authorList>
    </citation>
    <scope>NUCLEOTIDE SEQUENCE</scope>
</reference>
<dbReference type="EMBL" id="VSSQ01013684">
    <property type="protein sequence ID" value="MPM52037.1"/>
    <property type="molecule type" value="Genomic_DNA"/>
</dbReference>
<sequence length="124" mass="14549">MGKKKRTGVFSRCQKSGNIIFSVSTALLLKRGERDLRILQVQQKIQGKKILITAFSVEETKKKLLLQLQYIRMEIYFQTRKKKEYATGISAVFQTFTLHFFLIHLFQSPMKKTLKLFRDLASMK</sequence>
<evidence type="ECO:0000256" key="1">
    <source>
        <dbReference type="SAM" id="Phobius"/>
    </source>
</evidence>
<evidence type="ECO:0000313" key="2">
    <source>
        <dbReference type="EMBL" id="MPM52037.1"/>
    </source>
</evidence>
<keyword evidence="1" id="KW-0472">Membrane</keyword>
<name>A0A645AG96_9ZZZZ</name>
<keyword evidence="1" id="KW-0812">Transmembrane</keyword>
<protein>
    <submittedName>
        <fullName evidence="2">Uncharacterized protein</fullName>
    </submittedName>
</protein>
<organism evidence="2">
    <name type="scientific">bioreactor metagenome</name>
    <dbReference type="NCBI Taxonomy" id="1076179"/>
    <lineage>
        <taxon>unclassified sequences</taxon>
        <taxon>metagenomes</taxon>
        <taxon>ecological metagenomes</taxon>
    </lineage>
</organism>
<comment type="caution">
    <text evidence="2">The sequence shown here is derived from an EMBL/GenBank/DDBJ whole genome shotgun (WGS) entry which is preliminary data.</text>
</comment>